<dbReference type="EMBL" id="DTBP01000027">
    <property type="protein sequence ID" value="HGQ74233.1"/>
    <property type="molecule type" value="Genomic_DNA"/>
</dbReference>
<dbReference type="GO" id="GO:0089714">
    <property type="term" value="F:UDP-N-acetyl-D-mannosamine dehydrogenase activity"/>
    <property type="evidence" value="ECO:0007669"/>
    <property type="project" value="UniProtKB-EC"/>
</dbReference>
<gene>
    <name evidence="9" type="ORF">ENU20_04060</name>
</gene>
<evidence type="ECO:0000256" key="2">
    <source>
        <dbReference type="ARBA" id="ARBA00016796"/>
    </source>
</evidence>
<dbReference type="EC" id="1.1.1.336" evidence="1"/>
<comment type="catalytic activity">
    <reaction evidence="6">
        <text>UDP-N-acetyl-alpha-D-mannosamine + 2 NAD(+) + H2O = UDP-N-acetyl-alpha-D-mannosaminouronate + 2 NADH + 3 H(+)</text>
        <dbReference type="Rhea" id="RHEA:25780"/>
        <dbReference type="ChEBI" id="CHEBI:15377"/>
        <dbReference type="ChEBI" id="CHEBI:15378"/>
        <dbReference type="ChEBI" id="CHEBI:57540"/>
        <dbReference type="ChEBI" id="CHEBI:57945"/>
        <dbReference type="ChEBI" id="CHEBI:68623"/>
        <dbReference type="ChEBI" id="CHEBI:70731"/>
        <dbReference type="EC" id="1.1.1.336"/>
    </reaction>
</comment>
<evidence type="ECO:0000256" key="6">
    <source>
        <dbReference type="ARBA" id="ARBA00049130"/>
    </source>
</evidence>
<dbReference type="Pfam" id="PF03721">
    <property type="entry name" value="UDPG_MGDP_dh_N"/>
    <property type="match status" value="1"/>
</dbReference>
<sequence length="467" mass="52089">MLVNMYSSNEMDCVDKLYRGECKVAVYGAGYVGLGIAAVLLRKDLQLILVDVNEEKLSRIANGIVPHIEETVVNEIRRGLMKGLITVTSDGVKASRESCVKIVTVPIYLDWLLKNIDYSAFRSVLMSIAKGLKRGDLVIIESSVPPGTTIEIAKPILEEYSGLRVEHDFYLAYSPERVYVGRIVKDIEENYPKVVGGIGPLSLEIASKFYERICRRGVVRASNTTVAEFEKIAEGIYRDVNIALANQLALACMYLGIDYYEVMSIANTQPYCNLHQPGPGVGGFCIPIYPYFAVNKLLEKKYYLDLVVKARSINEAMPHVVVKLIEALYLRNISKPNEVKTAILGVAFRGDIDDSRLSPSHDIIALLKARGIENIVAHDPYVSGDDVLKRLNVELTNNIEYALRDSDLVIVTTRHSIYRKLGISKILEYSGKKPLIMDTVNVLIKDTDYDKFVVLGRGPVFGLNNNM</sequence>
<evidence type="ECO:0000256" key="1">
    <source>
        <dbReference type="ARBA" id="ARBA00012935"/>
    </source>
</evidence>
<dbReference type="InterPro" id="IPR036291">
    <property type="entry name" value="NAD(P)-bd_dom_sf"/>
</dbReference>
<dbReference type="InterPro" id="IPR001732">
    <property type="entry name" value="UDP-Glc/GDP-Man_DH_N"/>
</dbReference>
<evidence type="ECO:0000256" key="4">
    <source>
        <dbReference type="ARBA" id="ARBA00023027"/>
    </source>
</evidence>
<dbReference type="Gene3D" id="3.40.50.720">
    <property type="entry name" value="NAD(P)-binding Rossmann-like Domain"/>
    <property type="match status" value="2"/>
</dbReference>
<dbReference type="SUPFAM" id="SSF52413">
    <property type="entry name" value="UDP-glucose/GDP-mannose dehydrogenase C-terminal domain"/>
    <property type="match status" value="1"/>
</dbReference>
<protein>
    <recommendedName>
        <fullName evidence="2">UDP-N-acetyl-D-mannosamine dehydrogenase</fullName>
        <ecNumber evidence="1">1.1.1.336</ecNumber>
    </recommendedName>
    <alternativeName>
        <fullName evidence="5">UDP-ManNAc 6-dehydrogenase</fullName>
    </alternativeName>
</protein>
<evidence type="ECO:0000259" key="8">
    <source>
        <dbReference type="SMART" id="SM00984"/>
    </source>
</evidence>
<dbReference type="InterPro" id="IPR014027">
    <property type="entry name" value="UDP-Glc/GDP-Man_DH_C"/>
</dbReference>
<evidence type="ECO:0000313" key="9">
    <source>
        <dbReference type="EMBL" id="HGQ74233.1"/>
    </source>
</evidence>
<dbReference type="InterPro" id="IPR017476">
    <property type="entry name" value="UDP-Glc/GDP-Man"/>
</dbReference>
<dbReference type="SMART" id="SM00984">
    <property type="entry name" value="UDPG_MGDP_dh_C"/>
    <property type="match status" value="1"/>
</dbReference>
<reference evidence="9" key="1">
    <citation type="journal article" date="2020" name="mSystems">
        <title>Genome- and Community-Level Interaction Insights into Carbon Utilization and Element Cycling Functions of Hydrothermarchaeota in Hydrothermal Sediment.</title>
        <authorList>
            <person name="Zhou Z."/>
            <person name="Liu Y."/>
            <person name="Xu W."/>
            <person name="Pan J."/>
            <person name="Luo Z.H."/>
            <person name="Li M."/>
        </authorList>
    </citation>
    <scope>NUCLEOTIDE SEQUENCE [LARGE SCALE GENOMIC DNA]</scope>
    <source>
        <strain evidence="9">SpSt-648</strain>
    </source>
</reference>
<dbReference type="SUPFAM" id="SSF51735">
    <property type="entry name" value="NAD(P)-binding Rossmann-fold domains"/>
    <property type="match status" value="1"/>
</dbReference>
<dbReference type="Pfam" id="PF03720">
    <property type="entry name" value="UDPG_MGDP_dh_C"/>
    <property type="match status" value="1"/>
</dbReference>
<dbReference type="GO" id="GO:0051287">
    <property type="term" value="F:NAD binding"/>
    <property type="evidence" value="ECO:0007669"/>
    <property type="project" value="InterPro"/>
</dbReference>
<dbReference type="InterPro" id="IPR036220">
    <property type="entry name" value="UDP-Glc/GDP-Man_DH_C_sf"/>
</dbReference>
<dbReference type="InterPro" id="IPR028359">
    <property type="entry name" value="UDP_ManNAc/GlcNAc_DH"/>
</dbReference>
<dbReference type="PANTHER" id="PTHR43491">
    <property type="entry name" value="UDP-N-ACETYL-D-MANNOSAMINE DEHYDROGENASE"/>
    <property type="match status" value="1"/>
</dbReference>
<evidence type="ECO:0000256" key="3">
    <source>
        <dbReference type="ARBA" id="ARBA00023002"/>
    </source>
</evidence>
<dbReference type="InterPro" id="IPR014026">
    <property type="entry name" value="UDP-Glc/GDP-Man_DH_dimer"/>
</dbReference>
<proteinExistence type="inferred from homology"/>
<dbReference type="InterPro" id="IPR008927">
    <property type="entry name" value="6-PGluconate_DH-like_C_sf"/>
</dbReference>
<evidence type="ECO:0000256" key="5">
    <source>
        <dbReference type="ARBA" id="ARBA00030172"/>
    </source>
</evidence>
<accession>A0A7C4NRB1</accession>
<dbReference type="SUPFAM" id="SSF48179">
    <property type="entry name" value="6-phosphogluconate dehydrogenase C-terminal domain-like"/>
    <property type="match status" value="1"/>
</dbReference>
<dbReference type="GO" id="GO:0000271">
    <property type="term" value="P:polysaccharide biosynthetic process"/>
    <property type="evidence" value="ECO:0007669"/>
    <property type="project" value="InterPro"/>
</dbReference>
<comment type="similarity">
    <text evidence="7">Belongs to the UDP-glucose/GDP-mannose dehydrogenase family.</text>
</comment>
<keyword evidence="4" id="KW-0520">NAD</keyword>
<comment type="caution">
    <text evidence="9">The sequence shown here is derived from an EMBL/GenBank/DDBJ whole genome shotgun (WGS) entry which is preliminary data.</text>
</comment>
<feature type="domain" description="UDP-glucose/GDP-mannose dehydrogenase C-terminal" evidence="8">
    <location>
        <begin position="342"/>
        <end position="445"/>
    </location>
</feature>
<evidence type="ECO:0000256" key="7">
    <source>
        <dbReference type="PIRNR" id="PIRNR000124"/>
    </source>
</evidence>
<keyword evidence="3" id="KW-0560">Oxidoreductase</keyword>
<organism evidence="9">
    <name type="scientific">Staphylothermus marinus</name>
    <dbReference type="NCBI Taxonomy" id="2280"/>
    <lineage>
        <taxon>Archaea</taxon>
        <taxon>Thermoproteota</taxon>
        <taxon>Thermoprotei</taxon>
        <taxon>Desulfurococcales</taxon>
        <taxon>Desulfurococcaceae</taxon>
        <taxon>Staphylothermus</taxon>
    </lineage>
</organism>
<dbReference type="GO" id="GO:0016628">
    <property type="term" value="F:oxidoreductase activity, acting on the CH-CH group of donors, NAD or NADP as acceptor"/>
    <property type="evidence" value="ECO:0007669"/>
    <property type="project" value="InterPro"/>
</dbReference>
<name>A0A7C4NRB1_STAMA</name>
<dbReference type="PIRSF" id="PIRSF500136">
    <property type="entry name" value="UDP_ManNAc_DH"/>
    <property type="match status" value="1"/>
</dbReference>
<dbReference type="PANTHER" id="PTHR43491:SF5">
    <property type="entry name" value="UDP-N-ACETYL-D-MANNOSAMINE DEHYDROGENASE"/>
    <property type="match status" value="1"/>
</dbReference>
<dbReference type="PIRSF" id="PIRSF000124">
    <property type="entry name" value="UDPglc_GDPman_dh"/>
    <property type="match status" value="1"/>
</dbReference>
<dbReference type="Pfam" id="PF00984">
    <property type="entry name" value="UDPG_MGDP_dh"/>
    <property type="match status" value="1"/>
</dbReference>
<dbReference type="AlphaFoldDB" id="A0A7C4NRB1"/>
<dbReference type="NCBIfam" id="TIGR03026">
    <property type="entry name" value="NDP-sugDHase"/>
    <property type="match status" value="1"/>
</dbReference>